<evidence type="ECO:0000313" key="2">
    <source>
        <dbReference type="Proteomes" id="UP000285860"/>
    </source>
</evidence>
<reference evidence="1 2" key="1">
    <citation type="journal article" date="2018" name="Sci. Rep.">
        <title>Characterisation of pathogen-specific regions and novel effector candidates in Fusarium oxysporum f. sp. cepae.</title>
        <authorList>
            <person name="Armitage A.D."/>
            <person name="Taylor A."/>
            <person name="Sobczyk M.K."/>
            <person name="Baxter L."/>
            <person name="Greenfield B.P."/>
            <person name="Bates H.J."/>
            <person name="Wilson F."/>
            <person name="Jackson A.C."/>
            <person name="Ott S."/>
            <person name="Harrison R.J."/>
            <person name="Clarkson J.P."/>
        </authorList>
    </citation>
    <scope>NUCLEOTIDE SEQUENCE [LARGE SCALE GENOMIC DNA]</scope>
    <source>
        <strain evidence="1 2">Fo_A28</strain>
    </source>
</reference>
<accession>A0A420NDS9</accession>
<name>A0A420NDS9_FUSOX</name>
<protein>
    <submittedName>
        <fullName evidence="1">Uncharacterized protein</fullName>
    </submittedName>
</protein>
<dbReference type="Proteomes" id="UP000285860">
    <property type="component" value="Unassembled WGS sequence"/>
</dbReference>
<dbReference type="AlphaFoldDB" id="A0A420NDS9"/>
<sequence length="53" mass="6212">MRRRVEWKIHDWLIDHVILILERPVPPQMSLPELIAAYWALFQEGGVVPFGTS</sequence>
<organism evidence="1 2">
    <name type="scientific">Fusarium oxysporum</name>
    <name type="common">Fusarium vascular wilt</name>
    <dbReference type="NCBI Taxonomy" id="5507"/>
    <lineage>
        <taxon>Eukaryota</taxon>
        <taxon>Fungi</taxon>
        <taxon>Dikarya</taxon>
        <taxon>Ascomycota</taxon>
        <taxon>Pezizomycotina</taxon>
        <taxon>Sordariomycetes</taxon>
        <taxon>Hypocreomycetidae</taxon>
        <taxon>Hypocreales</taxon>
        <taxon>Nectriaceae</taxon>
        <taxon>Fusarium</taxon>
        <taxon>Fusarium oxysporum species complex</taxon>
    </lineage>
</organism>
<proteinExistence type="predicted"/>
<gene>
    <name evidence="1" type="ORF">BFJ68_g16656</name>
</gene>
<comment type="caution">
    <text evidence="1">The sequence shown here is derived from an EMBL/GenBank/DDBJ whole genome shotgun (WGS) entry which is preliminary data.</text>
</comment>
<evidence type="ECO:0000313" key="1">
    <source>
        <dbReference type="EMBL" id="RKK89676.1"/>
    </source>
</evidence>
<dbReference type="EMBL" id="MRCY01000314">
    <property type="protein sequence ID" value="RKK89676.1"/>
    <property type="molecule type" value="Genomic_DNA"/>
</dbReference>